<evidence type="ECO:0000313" key="2">
    <source>
        <dbReference type="EMBL" id="OOL81712.1"/>
    </source>
</evidence>
<dbReference type="AlphaFoldDB" id="A0A1S8KPT3"/>
<feature type="transmembrane region" description="Helical" evidence="1">
    <location>
        <begin position="181"/>
        <end position="200"/>
    </location>
</feature>
<proteinExistence type="predicted"/>
<accession>A0A1S8KPT3</accession>
<protein>
    <submittedName>
        <fullName evidence="2">Uncharacterized protein</fullName>
    </submittedName>
</protein>
<comment type="caution">
    <text evidence="2">The sequence shown here is derived from an EMBL/GenBank/DDBJ whole genome shotgun (WGS) entry which is preliminary data.</text>
</comment>
<reference evidence="2 3" key="1">
    <citation type="submission" date="2017-01" db="EMBL/GenBank/DDBJ databases">
        <title>Complete Genome Sequence of Dolosigranulum pigrum isolated from a Patient with interstitial lung disease.</title>
        <authorList>
            <person name="Mukhopadhyay R."/>
            <person name="Joaquin J."/>
            <person name="Hogue R."/>
            <person name="Fitzgerald S."/>
            <person name="Jospin G."/>
            <person name="Eisen J.A."/>
            <person name="Chaturvedi V."/>
        </authorList>
    </citation>
    <scope>NUCLEOTIDE SEQUENCE [LARGE SCALE GENOMIC DNA]</scope>
    <source>
        <strain evidence="2 3">15S00348</strain>
    </source>
</reference>
<evidence type="ECO:0000256" key="1">
    <source>
        <dbReference type="SAM" id="Phobius"/>
    </source>
</evidence>
<sequence>MTTFNQVLLKNNLMKWEVWLYLAFALYPLLVFIGQLFQVNFMQLDNLANVTLLEAYSKLLVGANQMLAPVIIISYVIATIFYVEINNGLLFLFKDINRKKVFTGKVTALLGVYGVYMLVLAMGTIITYYFYIVPTIGASGALIPTGASAWSYLIIELIAAIAIDIIIILVAINLSLYFSPGITIMGAVFVSLLAELAAKLDTLRYIFPNSYKTLFHSGQITFVTAISIVIGLFALYAIILYMNAKSRFVKIEY</sequence>
<name>A0A1S8KPT3_9LACT</name>
<feature type="transmembrane region" description="Helical" evidence="1">
    <location>
        <begin position="106"/>
        <end position="130"/>
    </location>
</feature>
<keyword evidence="1" id="KW-0812">Transmembrane</keyword>
<keyword evidence="1" id="KW-0472">Membrane</keyword>
<feature type="transmembrane region" description="Helical" evidence="1">
    <location>
        <begin position="150"/>
        <end position="174"/>
    </location>
</feature>
<dbReference type="Proteomes" id="UP000190409">
    <property type="component" value="Unassembled WGS sequence"/>
</dbReference>
<feature type="transmembrane region" description="Helical" evidence="1">
    <location>
        <begin position="220"/>
        <end position="241"/>
    </location>
</feature>
<feature type="transmembrane region" description="Helical" evidence="1">
    <location>
        <begin position="66"/>
        <end position="85"/>
    </location>
</feature>
<gene>
    <name evidence="2" type="ORF">BWX42_08415</name>
</gene>
<feature type="transmembrane region" description="Helical" evidence="1">
    <location>
        <begin position="18"/>
        <end position="37"/>
    </location>
</feature>
<evidence type="ECO:0000313" key="3">
    <source>
        <dbReference type="Proteomes" id="UP000190409"/>
    </source>
</evidence>
<organism evidence="2 3">
    <name type="scientific">Dolosigranulum pigrum</name>
    <dbReference type="NCBI Taxonomy" id="29394"/>
    <lineage>
        <taxon>Bacteria</taxon>
        <taxon>Bacillati</taxon>
        <taxon>Bacillota</taxon>
        <taxon>Bacilli</taxon>
        <taxon>Lactobacillales</taxon>
        <taxon>Carnobacteriaceae</taxon>
        <taxon>Dolosigranulum</taxon>
    </lineage>
</organism>
<dbReference type="EMBL" id="MUYF01000003">
    <property type="protein sequence ID" value="OOL81712.1"/>
    <property type="molecule type" value="Genomic_DNA"/>
</dbReference>
<keyword evidence="1" id="KW-1133">Transmembrane helix</keyword>